<dbReference type="AlphaFoldDB" id="A0A8K0VCD6"/>
<sequence>MSVVLMSAVFAYPDFAPHEKLVMLALADHADELNECFPSIARLVRMTGMSERGVQQVIRRLEQRGFIVTRSNAGRKGSNRFRLCLPVLQAPSTPAPGAPPHPVPPAPGAPYPRTRCTLTPAPGAPKPSINHQEPCAPVGGRAREAKRRKHGNSDQAPVGDRNAVLMLFAEKINAGRYVAPSALSAGQVREMRERGLVTEESLKRSGLEG</sequence>
<dbReference type="Pfam" id="PF13730">
    <property type="entry name" value="HTH_36"/>
    <property type="match status" value="1"/>
</dbReference>
<comment type="caution">
    <text evidence="2">The sequence shown here is derived from an EMBL/GenBank/DDBJ whole genome shotgun (WGS) entry which is preliminary data.</text>
</comment>
<evidence type="ECO:0000256" key="1">
    <source>
        <dbReference type="SAM" id="MobiDB-lite"/>
    </source>
</evidence>
<keyword evidence="3" id="KW-1185">Reference proteome</keyword>
<feature type="region of interest" description="Disordered" evidence="1">
    <location>
        <begin position="118"/>
        <end position="158"/>
    </location>
</feature>
<organism evidence="2 3">
    <name type="scientific">Szabonella alba</name>
    <dbReference type="NCBI Taxonomy" id="2804194"/>
    <lineage>
        <taxon>Bacteria</taxon>
        <taxon>Pseudomonadati</taxon>
        <taxon>Pseudomonadota</taxon>
        <taxon>Alphaproteobacteria</taxon>
        <taxon>Rhodobacterales</taxon>
        <taxon>Paracoccaceae</taxon>
        <taxon>Szabonella</taxon>
    </lineage>
</organism>
<dbReference type="EMBL" id="JAESVN010000017">
    <property type="protein sequence ID" value="MBL4919313.1"/>
    <property type="molecule type" value="Genomic_DNA"/>
</dbReference>
<dbReference type="SUPFAM" id="SSF46785">
    <property type="entry name" value="Winged helix' DNA-binding domain"/>
    <property type="match status" value="1"/>
</dbReference>
<reference evidence="2" key="1">
    <citation type="submission" date="2021-01" db="EMBL/GenBank/DDBJ databases">
        <title>Tabrizicola alba sp. nov. a motile alkaliphilic bacterium isolated from a soda lake.</title>
        <authorList>
            <person name="Szuroczki S."/>
            <person name="Abbaszade G."/>
            <person name="Schumann P."/>
            <person name="Toth E."/>
        </authorList>
    </citation>
    <scope>NUCLEOTIDE SEQUENCE</scope>
    <source>
        <strain evidence="2">DMG-N-6</strain>
    </source>
</reference>
<dbReference type="Gene3D" id="1.10.10.10">
    <property type="entry name" value="Winged helix-like DNA-binding domain superfamily/Winged helix DNA-binding domain"/>
    <property type="match status" value="1"/>
</dbReference>
<gene>
    <name evidence="2" type="ORF">JL811_19035</name>
</gene>
<dbReference type="InterPro" id="IPR036388">
    <property type="entry name" value="WH-like_DNA-bd_sf"/>
</dbReference>
<evidence type="ECO:0000313" key="3">
    <source>
        <dbReference type="Proteomes" id="UP000648908"/>
    </source>
</evidence>
<dbReference type="InterPro" id="IPR036390">
    <property type="entry name" value="WH_DNA-bd_sf"/>
</dbReference>
<proteinExistence type="predicted"/>
<accession>A0A8K0VCD6</accession>
<protein>
    <submittedName>
        <fullName evidence="2">Helix-turn-helix domain-containing protein</fullName>
    </submittedName>
</protein>
<dbReference type="Proteomes" id="UP000648908">
    <property type="component" value="Unassembled WGS sequence"/>
</dbReference>
<name>A0A8K0VCD6_9RHOB</name>
<evidence type="ECO:0000313" key="2">
    <source>
        <dbReference type="EMBL" id="MBL4919313.1"/>
    </source>
</evidence>